<dbReference type="Proteomes" id="UP001150581">
    <property type="component" value="Unassembled WGS sequence"/>
</dbReference>
<comment type="caution">
    <text evidence="1">The sequence shown here is derived from an EMBL/GenBank/DDBJ whole genome shotgun (WGS) entry which is preliminary data.</text>
</comment>
<gene>
    <name evidence="1" type="primary">RPN5</name>
    <name evidence="1" type="ORF">LPJ66_000588</name>
</gene>
<sequence>MELDYATNEPKMEKDHSASVKALLPEIDQLVSQGQLHQALEKLHALEKKTRSAADLWSTTQVVERIVDICGMAQEWTLLEQEVAALAKKHGQLKQAISRMVQKAMEYIDRTPDESTRVELIEALRVVTEGKIHVEVERARLTRMRVAVYESHGMIREACDAMQEIQVETFGSMERREKTDFILEQMRLCLAKRDYVRLAIISHKINPKYFQREGTEDLKLRFYELMIQCDLHESNYLEVCRHYEQVYGTHGIKDDQTKWPAALQNMVLYLVLAPYSNEQAEMLHRVRLDHNLEKLDLCAQLARSFTTMELARWPAVEALYGAEFRQTEVFAATSPDGEKRWMALRDRVIEHNIRVVAKYYARARVERLGELLDLGRDEVEQFLAKAVVGGTIYARIDRPAGIVSFAKPSDSEEQLNTWASDVGRLLALVEKTTHLIAKEEIVSKIAKAM</sequence>
<accession>A0ACC1IVI1</accession>
<protein>
    <submittedName>
        <fullName evidence="1">Proteasome regulatory particle subunit</fullName>
    </submittedName>
</protein>
<evidence type="ECO:0000313" key="2">
    <source>
        <dbReference type="Proteomes" id="UP001150581"/>
    </source>
</evidence>
<name>A0ACC1IVI1_9FUNG</name>
<evidence type="ECO:0000313" key="1">
    <source>
        <dbReference type="EMBL" id="KAJ1901675.1"/>
    </source>
</evidence>
<keyword evidence="2" id="KW-1185">Reference proteome</keyword>
<reference evidence="1" key="1">
    <citation type="submission" date="2022-07" db="EMBL/GenBank/DDBJ databases">
        <title>Phylogenomic reconstructions and comparative analyses of Kickxellomycotina fungi.</title>
        <authorList>
            <person name="Reynolds N.K."/>
            <person name="Stajich J.E."/>
            <person name="Barry K."/>
            <person name="Grigoriev I.V."/>
            <person name="Crous P."/>
            <person name="Smith M.E."/>
        </authorList>
    </citation>
    <scope>NUCLEOTIDE SEQUENCE</scope>
    <source>
        <strain evidence="1">Benny 63K</strain>
    </source>
</reference>
<dbReference type="EMBL" id="JANBPG010000019">
    <property type="protein sequence ID" value="KAJ1901675.1"/>
    <property type="molecule type" value="Genomic_DNA"/>
</dbReference>
<proteinExistence type="predicted"/>
<organism evidence="1 2">
    <name type="scientific">Kickxella alabastrina</name>
    <dbReference type="NCBI Taxonomy" id="61397"/>
    <lineage>
        <taxon>Eukaryota</taxon>
        <taxon>Fungi</taxon>
        <taxon>Fungi incertae sedis</taxon>
        <taxon>Zoopagomycota</taxon>
        <taxon>Kickxellomycotina</taxon>
        <taxon>Kickxellomycetes</taxon>
        <taxon>Kickxellales</taxon>
        <taxon>Kickxellaceae</taxon>
        <taxon>Kickxella</taxon>
    </lineage>
</organism>
<keyword evidence="1" id="KW-0647">Proteasome</keyword>